<organism evidence="2">
    <name type="scientific">Cucumis melo</name>
    <name type="common">Muskmelon</name>
    <dbReference type="NCBI Taxonomy" id="3656"/>
    <lineage>
        <taxon>Eukaryota</taxon>
        <taxon>Viridiplantae</taxon>
        <taxon>Streptophyta</taxon>
        <taxon>Embryophyta</taxon>
        <taxon>Tracheophyta</taxon>
        <taxon>Spermatophyta</taxon>
        <taxon>Magnoliopsida</taxon>
        <taxon>eudicotyledons</taxon>
        <taxon>Gunneridae</taxon>
        <taxon>Pentapetalae</taxon>
        <taxon>rosids</taxon>
        <taxon>fabids</taxon>
        <taxon>Cucurbitales</taxon>
        <taxon>Cucurbitaceae</taxon>
        <taxon>Benincaseae</taxon>
        <taxon>Cucumis</taxon>
    </lineage>
</organism>
<accession>A0A9I9CD11</accession>
<dbReference type="Gramene" id="MELO3C001497.2.1">
    <property type="protein sequence ID" value="MELO3C001497.2.1"/>
    <property type="gene ID" value="MELO3C001497.2"/>
</dbReference>
<evidence type="ECO:0000256" key="1">
    <source>
        <dbReference type="SAM" id="MobiDB-lite"/>
    </source>
</evidence>
<proteinExistence type="predicted"/>
<protein>
    <submittedName>
        <fullName evidence="2">Uncharacterized protein</fullName>
    </submittedName>
</protein>
<name>A0A9I9CD11_CUCME</name>
<sequence>EGWLVSGLAWEVWLGLDNRDFSSGWLRLKTAVAAAGWSSMNDATRWLSSDEKQWMVATRLTRGGGCRRSCGRRSLRPSKLRSSKRAAVEASSRGSVRPSKKLDEEEEKDRRRS</sequence>
<dbReference type="EnsemblPlants" id="MELO3C001497.2.1">
    <property type="protein sequence ID" value="MELO3C001497.2.1"/>
    <property type="gene ID" value="MELO3C001497.2"/>
</dbReference>
<feature type="compositionally biased region" description="Basic residues" evidence="1">
    <location>
        <begin position="69"/>
        <end position="84"/>
    </location>
</feature>
<feature type="compositionally biased region" description="Basic and acidic residues" evidence="1">
    <location>
        <begin position="100"/>
        <end position="113"/>
    </location>
</feature>
<evidence type="ECO:0000313" key="2">
    <source>
        <dbReference type="EnsemblPlants" id="MELO3C001497.2.1"/>
    </source>
</evidence>
<reference evidence="2" key="1">
    <citation type="submission" date="2023-03" db="UniProtKB">
        <authorList>
            <consortium name="EnsemblPlants"/>
        </authorList>
    </citation>
    <scope>IDENTIFICATION</scope>
</reference>
<feature type="region of interest" description="Disordered" evidence="1">
    <location>
        <begin position="63"/>
        <end position="113"/>
    </location>
</feature>
<dbReference type="AlphaFoldDB" id="A0A9I9CD11"/>